<dbReference type="Gene3D" id="3.90.76.10">
    <property type="entry name" value="Dipeptide-binding Protein, Domain 1"/>
    <property type="match status" value="1"/>
</dbReference>
<proteinExistence type="inferred from homology"/>
<dbReference type="EMBL" id="CP124735">
    <property type="protein sequence ID" value="WHA43890.1"/>
    <property type="molecule type" value="Genomic_DNA"/>
</dbReference>
<dbReference type="SUPFAM" id="SSF53850">
    <property type="entry name" value="Periplasmic binding protein-like II"/>
    <property type="match status" value="1"/>
</dbReference>
<reference evidence="5" key="1">
    <citation type="submission" date="2023-05" db="EMBL/GenBank/DDBJ databases">
        <title>Complete genome sequence of Agrobacterium larrymoorei CFBP5477.</title>
        <authorList>
            <person name="Yen H.-C."/>
            <person name="Chou L."/>
            <person name="Lin Y.-C."/>
            <person name="Lai E.-M."/>
            <person name="Kuo C.-H."/>
        </authorList>
    </citation>
    <scope>NUCLEOTIDE SEQUENCE</scope>
    <source>
        <strain evidence="5">CFBP5477</strain>
        <plasmid evidence="5">pAlCFBP5477</plasmid>
    </source>
</reference>
<dbReference type="InterPro" id="IPR006311">
    <property type="entry name" value="TAT_signal"/>
</dbReference>
<dbReference type="GO" id="GO:1904680">
    <property type="term" value="F:peptide transmembrane transporter activity"/>
    <property type="evidence" value="ECO:0007669"/>
    <property type="project" value="TreeGrafter"/>
</dbReference>
<keyword evidence="3" id="KW-0732">Signal</keyword>
<evidence type="ECO:0000313" key="5">
    <source>
        <dbReference type="EMBL" id="WHA43890.1"/>
    </source>
</evidence>
<dbReference type="Pfam" id="PF00496">
    <property type="entry name" value="SBP_bac_5"/>
    <property type="match status" value="1"/>
</dbReference>
<evidence type="ECO:0000256" key="3">
    <source>
        <dbReference type="ARBA" id="ARBA00022729"/>
    </source>
</evidence>
<accession>A0AAF0HFQ4</accession>
<dbReference type="Proteomes" id="UP000298664">
    <property type="component" value="Plasmid pAlCFBP5477"/>
</dbReference>
<dbReference type="GO" id="GO:0043190">
    <property type="term" value="C:ATP-binding cassette (ABC) transporter complex"/>
    <property type="evidence" value="ECO:0007669"/>
    <property type="project" value="InterPro"/>
</dbReference>
<dbReference type="CDD" id="cd08502">
    <property type="entry name" value="PBP2_NikA_DppA_OppA_like_16"/>
    <property type="match status" value="1"/>
</dbReference>
<dbReference type="PIRSF" id="PIRSF002741">
    <property type="entry name" value="MppA"/>
    <property type="match status" value="1"/>
</dbReference>
<dbReference type="PANTHER" id="PTHR30290">
    <property type="entry name" value="PERIPLASMIC BINDING COMPONENT OF ABC TRANSPORTER"/>
    <property type="match status" value="1"/>
</dbReference>
<evidence type="ECO:0000256" key="1">
    <source>
        <dbReference type="ARBA" id="ARBA00004418"/>
    </source>
</evidence>
<dbReference type="PANTHER" id="PTHR30290:SF38">
    <property type="entry name" value="D,D-DIPEPTIDE-BINDING PERIPLASMIC PROTEIN DDPA-RELATED"/>
    <property type="match status" value="1"/>
</dbReference>
<comment type="subcellular location">
    <subcellularLocation>
        <location evidence="1">Periplasm</location>
    </subcellularLocation>
</comment>
<name>A0AAF0HFQ4_9HYPH</name>
<feature type="domain" description="Solute-binding protein family 5" evidence="4">
    <location>
        <begin position="76"/>
        <end position="431"/>
    </location>
</feature>
<evidence type="ECO:0000313" key="6">
    <source>
        <dbReference type="Proteomes" id="UP000298664"/>
    </source>
</evidence>
<protein>
    <submittedName>
        <fullName evidence="5">ABC transporter substrate-binding protein</fullName>
    </submittedName>
</protein>
<dbReference type="Gene3D" id="3.10.105.10">
    <property type="entry name" value="Dipeptide-binding Protein, Domain 3"/>
    <property type="match status" value="1"/>
</dbReference>
<comment type="similarity">
    <text evidence="2">Belongs to the bacterial solute-binding protein 5 family.</text>
</comment>
<dbReference type="GO" id="GO:0030288">
    <property type="term" value="C:outer membrane-bounded periplasmic space"/>
    <property type="evidence" value="ECO:0007669"/>
    <property type="project" value="UniProtKB-ARBA"/>
</dbReference>
<dbReference type="InterPro" id="IPR030678">
    <property type="entry name" value="Peptide/Ni-bd"/>
</dbReference>
<dbReference type="AlphaFoldDB" id="A0AAF0HFQ4"/>
<sequence>MIERRHFLAGSAALAGMAFSPGFLKKAFAQATPKVLKFVPQADLAVIDPIGTTAYVTRNHAMMIFDTLYGVDHNFQPKPQMVEKQEIGNDGKLWRLTLRDGLKFHDGQPVRGKDVVASLKRWMTKDTFSQALVAVLDELSAPDDKTVEFHLKSPFPLLPDLLGKMGSYSTAIMPERLAKTDPATALTELVGSGPYRYVASERVPGSLNVYEKFADYVPRQEPADYLSGGKIAYFDRIEWHTIPDPATAAAALQAGEVDWWEQPTPDLLPIFQGSDIKVEIKDKSGNLGLLRLNTKQKPFDNPKIRHIILSAVDQSDFMLAAAGEDKTMWRVPVGYFHPDSKMASTEGLDTFTRKPDYEKIKAELKSAGYNGERVVFMSTADYPTISALSEVAADIFRKIGLNVDFQVQDWATVSARMKNKGNLESGGWSAICNFTAALSTYNPAAHTWLRSNGDKAFDGWPDIPEIETLRNQWLTASDASKQAEIGRKIQEVALENVPYIPLGLYYLPTAYHSSLSGMLDGIPLFWNVKRS</sequence>
<evidence type="ECO:0000259" key="4">
    <source>
        <dbReference type="Pfam" id="PF00496"/>
    </source>
</evidence>
<keyword evidence="5" id="KW-0614">Plasmid</keyword>
<evidence type="ECO:0000256" key="2">
    <source>
        <dbReference type="ARBA" id="ARBA00005695"/>
    </source>
</evidence>
<geneLocation type="plasmid" evidence="5 6">
    <name>pAlCFBP5477</name>
</geneLocation>
<dbReference type="GO" id="GO:0015833">
    <property type="term" value="P:peptide transport"/>
    <property type="evidence" value="ECO:0007669"/>
    <property type="project" value="TreeGrafter"/>
</dbReference>
<dbReference type="InterPro" id="IPR000914">
    <property type="entry name" value="SBP_5_dom"/>
</dbReference>
<dbReference type="InterPro" id="IPR039424">
    <property type="entry name" value="SBP_5"/>
</dbReference>
<organism evidence="5 6">
    <name type="scientific">Agrobacterium larrymoorei</name>
    <dbReference type="NCBI Taxonomy" id="160699"/>
    <lineage>
        <taxon>Bacteria</taxon>
        <taxon>Pseudomonadati</taxon>
        <taxon>Pseudomonadota</taxon>
        <taxon>Alphaproteobacteria</taxon>
        <taxon>Hyphomicrobiales</taxon>
        <taxon>Rhizobiaceae</taxon>
        <taxon>Rhizobium/Agrobacterium group</taxon>
        <taxon>Agrobacterium</taxon>
    </lineage>
</organism>
<dbReference type="PROSITE" id="PS51318">
    <property type="entry name" value="TAT"/>
    <property type="match status" value="1"/>
</dbReference>
<gene>
    <name evidence="5" type="ORF">CFBP5477_022475</name>
</gene>
<dbReference type="Gene3D" id="3.40.190.10">
    <property type="entry name" value="Periplasmic binding protein-like II"/>
    <property type="match status" value="1"/>
</dbReference>